<dbReference type="PRINTS" id="PR00051">
    <property type="entry name" value="DNAA"/>
</dbReference>
<evidence type="ECO:0000256" key="5">
    <source>
        <dbReference type="ARBA" id="ARBA00022840"/>
    </source>
</evidence>
<dbReference type="FunFam" id="3.40.50.300:FF:000668">
    <property type="entry name" value="Chromosomal replication initiator protein DnaA"/>
    <property type="match status" value="1"/>
</dbReference>
<keyword evidence="4 8" id="KW-0547">Nucleotide-binding</keyword>
<dbReference type="PROSITE" id="PS01008">
    <property type="entry name" value="DNAA"/>
    <property type="match status" value="1"/>
</dbReference>
<dbReference type="SMART" id="SM00760">
    <property type="entry name" value="Bac_DnaA_C"/>
    <property type="match status" value="1"/>
</dbReference>
<dbReference type="GO" id="GO:0006270">
    <property type="term" value="P:DNA replication initiation"/>
    <property type="evidence" value="ECO:0007669"/>
    <property type="project" value="UniProtKB-UniRule"/>
</dbReference>
<evidence type="ECO:0000313" key="15">
    <source>
        <dbReference type="Proteomes" id="UP000231276"/>
    </source>
</evidence>
<proteinExistence type="inferred from homology"/>
<dbReference type="InterPro" id="IPR027417">
    <property type="entry name" value="P-loop_NTPase"/>
</dbReference>
<comment type="subcellular location">
    <subcellularLocation>
        <location evidence="8">Cytoplasm</location>
    </subcellularLocation>
</comment>
<feature type="region of interest" description="Domain III, AAA+ region" evidence="8">
    <location>
        <begin position="132"/>
        <end position="348"/>
    </location>
</feature>
<keyword evidence="3 8" id="KW-0235">DNA replication</keyword>
<evidence type="ECO:0000256" key="6">
    <source>
        <dbReference type="ARBA" id="ARBA00023121"/>
    </source>
</evidence>
<keyword evidence="6 8" id="KW-0446">Lipid-binding</keyword>
<feature type="region of interest" description="Domain IV, binds dsDNA" evidence="8">
    <location>
        <begin position="349"/>
        <end position="465"/>
    </location>
</feature>
<dbReference type="CDD" id="cd06571">
    <property type="entry name" value="Bac_DnaA_C"/>
    <property type="match status" value="1"/>
</dbReference>
<accession>A0A2H0DW03</accession>
<protein>
    <recommendedName>
        <fullName evidence="8 9">Chromosomal replication initiator protein DnaA</fullName>
    </recommendedName>
</protein>
<evidence type="ECO:0000259" key="13">
    <source>
        <dbReference type="SMART" id="SM00760"/>
    </source>
</evidence>
<comment type="subunit">
    <text evidence="8">Oligomerizes as a right-handed, spiral filament on DNA at oriC.</text>
</comment>
<reference evidence="14 15" key="1">
    <citation type="submission" date="2017-09" db="EMBL/GenBank/DDBJ databases">
        <title>Depth-based differentiation of microbial function through sediment-hosted aquifers and enrichment of novel symbionts in the deep terrestrial subsurface.</title>
        <authorList>
            <person name="Probst A.J."/>
            <person name="Ladd B."/>
            <person name="Jarett J.K."/>
            <person name="Geller-Mcgrath D.E."/>
            <person name="Sieber C.M."/>
            <person name="Emerson J.B."/>
            <person name="Anantharaman K."/>
            <person name="Thomas B.C."/>
            <person name="Malmstrom R."/>
            <person name="Stieglmeier M."/>
            <person name="Klingl A."/>
            <person name="Woyke T."/>
            <person name="Ryan C.M."/>
            <person name="Banfield J.F."/>
        </authorList>
    </citation>
    <scope>NUCLEOTIDE SEQUENCE [LARGE SCALE GENOMIC DNA]</scope>
    <source>
        <strain evidence="14">CG22_combo_CG10-13_8_21_14_all_43_18</strain>
    </source>
</reference>
<comment type="caution">
    <text evidence="8">Lacks conserved residue(s) required for the propagation of feature annotation.</text>
</comment>
<evidence type="ECO:0000256" key="7">
    <source>
        <dbReference type="ARBA" id="ARBA00023125"/>
    </source>
</evidence>
<dbReference type="InterPro" id="IPR020591">
    <property type="entry name" value="Chromosome_initiator_DnaA-like"/>
</dbReference>
<evidence type="ECO:0000256" key="3">
    <source>
        <dbReference type="ARBA" id="ARBA00022705"/>
    </source>
</evidence>
<dbReference type="InterPro" id="IPR001957">
    <property type="entry name" value="Chromosome_initiator_DnaA"/>
</dbReference>
<organism evidence="14 15">
    <name type="scientific">Candidatus Campbellbacteria bacterium CG22_combo_CG10-13_8_21_14_all_43_18</name>
    <dbReference type="NCBI Taxonomy" id="1974530"/>
    <lineage>
        <taxon>Bacteria</taxon>
        <taxon>Candidatus Campbelliibacteriota</taxon>
    </lineage>
</organism>
<dbReference type="EMBL" id="PCTS01000034">
    <property type="protein sequence ID" value="PIP86357.1"/>
    <property type="molecule type" value="Genomic_DNA"/>
</dbReference>
<dbReference type="InterPro" id="IPR003593">
    <property type="entry name" value="AAA+_ATPase"/>
</dbReference>
<sequence length="465" mass="53406">MFLTSWAVFLKRYNSRDMSMNNQQLWESAMIEIELSVSPANFKTWFKNTFVLRQEEGIVSVAVPSEFVRGWLQNKFHKLIMKTLRSLSNNVRSIEYVVSKERPSLNKGLEMGAGFGKIELPLDNFFVNKKDNLNPRYDFDSFVVGSFNELAYAAAQAVIKKPGGAYNPLFVYGPTGVGKTHLIQAIGNKTRDTFPNKSIYYLTSEKFVVDYTNSIQANTVSSFKEKYRKHGVIIMDDIQFFSNKEKTQEELFHLFNTLYENGGQIIFSSDRHPNFIPGLEDRLKSRFAQGMIVDISPPDHESRIAIIKKKATQNGFLIPDEVVDYLAISVEGSIRELEGLLNSIICQAQLKNKTPDLNDIKNLVKNNLKPKKMVPIENIVKTVAGYYNIEPEIIYKKTRKKEIVKPRQLIMYILREDYNIPYPTIGQKLGGRDHTTVIHSYEKIKRELKEGSSIIQEIEQLRSML</sequence>
<dbReference type="SUPFAM" id="SSF48295">
    <property type="entry name" value="TrpR-like"/>
    <property type="match status" value="1"/>
</dbReference>
<dbReference type="SUPFAM" id="SSF52540">
    <property type="entry name" value="P-loop containing nucleoside triphosphate hydrolases"/>
    <property type="match status" value="1"/>
</dbReference>
<dbReference type="HAMAP" id="MF_00377">
    <property type="entry name" value="DnaA_bact"/>
    <property type="match status" value="1"/>
</dbReference>
<gene>
    <name evidence="8 14" type="primary">dnaA</name>
    <name evidence="14" type="ORF">COW82_02560</name>
</gene>
<evidence type="ECO:0000259" key="12">
    <source>
        <dbReference type="SMART" id="SM00382"/>
    </source>
</evidence>
<feature type="binding site" evidence="8">
    <location>
        <position position="178"/>
    </location>
    <ligand>
        <name>ATP</name>
        <dbReference type="ChEBI" id="CHEBI:30616"/>
    </ligand>
</feature>
<dbReference type="GO" id="GO:0005737">
    <property type="term" value="C:cytoplasm"/>
    <property type="evidence" value="ECO:0007669"/>
    <property type="project" value="UniProtKB-SubCell"/>
</dbReference>
<dbReference type="InterPro" id="IPR013159">
    <property type="entry name" value="DnaA_C"/>
</dbReference>
<feature type="binding site" evidence="8">
    <location>
        <position position="176"/>
    </location>
    <ligand>
        <name>ATP</name>
        <dbReference type="ChEBI" id="CHEBI:30616"/>
    </ligand>
</feature>
<dbReference type="GO" id="GO:0005524">
    <property type="term" value="F:ATP binding"/>
    <property type="evidence" value="ECO:0007669"/>
    <property type="project" value="UniProtKB-UniRule"/>
</dbReference>
<comment type="caution">
    <text evidence="14">The sequence shown here is derived from an EMBL/GenBank/DDBJ whole genome shotgun (WGS) entry which is preliminary data.</text>
</comment>
<dbReference type="Pfam" id="PF11638">
    <property type="entry name" value="DnaA_N"/>
    <property type="match status" value="1"/>
</dbReference>
<comment type="function">
    <text evidence="8 10">Plays an essential role in the initiation and regulation of chromosomal replication. ATP-DnaA binds to the origin of replication (oriC) to initiate formation of the DNA replication initiation complex once per cell cycle. Binds the DnaA box (a 9 base pair repeat at the origin) and separates the double-stranded (ds)DNA. Forms a right-handed helical filament on oriC DNA; dsDNA binds to the exterior of the filament while single-stranded (ss)DNA is stabiized in the filament's interior. The ATP-DnaA-oriC complex binds and stabilizes one strand of the AT-rich DNA unwinding element (DUE), permitting loading of DNA polymerase. After initiation quickly degrades to an ADP-DnaA complex that is not apt for DNA replication. Binds acidic phospholipids.</text>
</comment>
<keyword evidence="2 8" id="KW-0963">Cytoplasm</keyword>
<dbReference type="Gene3D" id="1.10.1750.10">
    <property type="match status" value="1"/>
</dbReference>
<dbReference type="PANTHER" id="PTHR30050">
    <property type="entry name" value="CHROMOSOMAL REPLICATION INITIATOR PROTEIN DNAA"/>
    <property type="match status" value="1"/>
</dbReference>
<dbReference type="InterPro" id="IPR018312">
    <property type="entry name" value="Chromosome_initiator_DnaA_CS"/>
</dbReference>
<feature type="binding site" evidence="8">
    <location>
        <position position="179"/>
    </location>
    <ligand>
        <name>ATP</name>
        <dbReference type="ChEBI" id="CHEBI:30616"/>
    </ligand>
</feature>
<dbReference type="GO" id="GO:0006275">
    <property type="term" value="P:regulation of DNA replication"/>
    <property type="evidence" value="ECO:0007669"/>
    <property type="project" value="UniProtKB-UniRule"/>
</dbReference>
<comment type="similarity">
    <text evidence="1 8 11">Belongs to the DnaA family.</text>
</comment>
<dbReference type="SMART" id="SM00382">
    <property type="entry name" value="AAA"/>
    <property type="match status" value="1"/>
</dbReference>
<dbReference type="NCBIfam" id="TIGR00362">
    <property type="entry name" value="DnaA"/>
    <property type="match status" value="1"/>
</dbReference>
<dbReference type="InterPro" id="IPR010921">
    <property type="entry name" value="Trp_repressor/repl_initiator"/>
</dbReference>
<dbReference type="Pfam" id="PF00308">
    <property type="entry name" value="Bac_DnaA"/>
    <property type="match status" value="1"/>
</dbReference>
<feature type="domain" description="Chromosomal replication initiator DnaA C-terminal" evidence="13">
    <location>
        <begin position="375"/>
        <end position="444"/>
    </location>
</feature>
<dbReference type="InterPro" id="IPR024633">
    <property type="entry name" value="DnaA_N_dom"/>
</dbReference>
<dbReference type="GO" id="GO:0008289">
    <property type="term" value="F:lipid binding"/>
    <property type="evidence" value="ECO:0007669"/>
    <property type="project" value="UniProtKB-KW"/>
</dbReference>
<feature type="domain" description="AAA+ ATPase" evidence="12">
    <location>
        <begin position="165"/>
        <end position="297"/>
    </location>
</feature>
<dbReference type="Gene3D" id="1.10.8.60">
    <property type="match status" value="1"/>
</dbReference>
<dbReference type="Gene3D" id="3.40.50.300">
    <property type="entry name" value="P-loop containing nucleotide triphosphate hydrolases"/>
    <property type="match status" value="1"/>
</dbReference>
<evidence type="ECO:0000256" key="8">
    <source>
        <dbReference type="HAMAP-Rule" id="MF_00377"/>
    </source>
</evidence>
<dbReference type="InterPro" id="IPR038454">
    <property type="entry name" value="DnaA_N_sf"/>
</dbReference>
<dbReference type="PANTHER" id="PTHR30050:SF2">
    <property type="entry name" value="CHROMOSOMAL REPLICATION INITIATOR PROTEIN DNAA"/>
    <property type="match status" value="1"/>
</dbReference>
<name>A0A2H0DW03_9BACT</name>
<evidence type="ECO:0000256" key="2">
    <source>
        <dbReference type="ARBA" id="ARBA00022490"/>
    </source>
</evidence>
<dbReference type="CDD" id="cd00009">
    <property type="entry name" value="AAA"/>
    <property type="match status" value="1"/>
</dbReference>
<dbReference type="InterPro" id="IPR013317">
    <property type="entry name" value="DnaA_dom"/>
</dbReference>
<evidence type="ECO:0000256" key="1">
    <source>
        <dbReference type="ARBA" id="ARBA00006583"/>
    </source>
</evidence>
<evidence type="ECO:0000313" key="14">
    <source>
        <dbReference type="EMBL" id="PIP86357.1"/>
    </source>
</evidence>
<keyword evidence="5 8" id="KW-0067">ATP-binding</keyword>
<evidence type="ECO:0000256" key="9">
    <source>
        <dbReference type="NCBIfam" id="TIGR00362"/>
    </source>
</evidence>
<evidence type="ECO:0000256" key="10">
    <source>
        <dbReference type="RuleBase" id="RU000577"/>
    </source>
</evidence>
<dbReference type="GO" id="GO:0003688">
    <property type="term" value="F:DNA replication origin binding"/>
    <property type="evidence" value="ECO:0007669"/>
    <property type="project" value="UniProtKB-UniRule"/>
</dbReference>
<feature type="binding site" evidence="8">
    <location>
        <position position="180"/>
    </location>
    <ligand>
        <name>ATP</name>
        <dbReference type="ChEBI" id="CHEBI:30616"/>
    </ligand>
</feature>
<evidence type="ECO:0000256" key="4">
    <source>
        <dbReference type="ARBA" id="ARBA00022741"/>
    </source>
</evidence>
<dbReference type="Proteomes" id="UP000231276">
    <property type="component" value="Unassembled WGS sequence"/>
</dbReference>
<feature type="region of interest" description="Domain I, interacts with DnaA modulators" evidence="8">
    <location>
        <begin position="1"/>
        <end position="103"/>
    </location>
</feature>
<dbReference type="GO" id="GO:0005886">
    <property type="term" value="C:plasma membrane"/>
    <property type="evidence" value="ECO:0007669"/>
    <property type="project" value="TreeGrafter"/>
</dbReference>
<dbReference type="Gene3D" id="3.30.300.180">
    <property type="match status" value="1"/>
</dbReference>
<dbReference type="AlphaFoldDB" id="A0A2H0DW03"/>
<dbReference type="Pfam" id="PF08299">
    <property type="entry name" value="Bac_DnaA_C"/>
    <property type="match status" value="1"/>
</dbReference>
<evidence type="ECO:0000256" key="11">
    <source>
        <dbReference type="RuleBase" id="RU004227"/>
    </source>
</evidence>
<comment type="domain">
    <text evidence="8">Domain I is involved in oligomerization and binding regulators, domain II is flexibile and of varying length in different bacteria, domain III forms the AAA+ region, while domain IV binds dsDNA.</text>
</comment>
<keyword evidence="7 8" id="KW-0238">DNA-binding</keyword>